<reference evidence="14" key="1">
    <citation type="submission" date="2021-04" db="EMBL/GenBank/DDBJ databases">
        <authorList>
            <person name="Hornung B."/>
        </authorList>
    </citation>
    <scope>NUCLEOTIDE SEQUENCE</scope>
    <source>
        <strain evidence="14">G5G6</strain>
    </source>
</reference>
<accession>A0A916J5E7</accession>
<keyword evidence="3 10" id="KW-0813">Transport</keyword>
<evidence type="ECO:0000256" key="4">
    <source>
        <dbReference type="ARBA" id="ARBA00022475"/>
    </source>
</evidence>
<evidence type="ECO:0000256" key="9">
    <source>
        <dbReference type="ARBA" id="ARBA00023136"/>
    </source>
</evidence>
<dbReference type="RefSeq" id="WP_220635475.1">
    <property type="nucleotide sequence ID" value="NZ_CAJQUM010000001.1"/>
</dbReference>
<dbReference type="InterPro" id="IPR049031">
    <property type="entry name" value="T2SSK_SAM-like_1st"/>
</dbReference>
<comment type="similarity">
    <text evidence="2 10">Belongs to the GSP K family.</text>
</comment>
<evidence type="ECO:0000259" key="12">
    <source>
        <dbReference type="Pfam" id="PF03934"/>
    </source>
</evidence>
<dbReference type="Proteomes" id="UP000742786">
    <property type="component" value="Unassembled WGS sequence"/>
</dbReference>
<name>A0A916J5E7_9PROT</name>
<feature type="domain" description="T2SS protein K second SAM-like" evidence="12">
    <location>
        <begin position="207"/>
        <end position="263"/>
    </location>
</feature>
<dbReference type="InterPro" id="IPR005628">
    <property type="entry name" value="GspK"/>
</dbReference>
<evidence type="ECO:0000256" key="1">
    <source>
        <dbReference type="ARBA" id="ARBA00004533"/>
    </source>
</evidence>
<keyword evidence="11" id="KW-0732">Signal</keyword>
<dbReference type="Gene3D" id="3.30.1300.30">
    <property type="entry name" value="GSPII I/J protein-like"/>
    <property type="match status" value="1"/>
</dbReference>
<evidence type="ECO:0000256" key="11">
    <source>
        <dbReference type="SAM" id="SignalP"/>
    </source>
</evidence>
<feature type="domain" description="T2SS protein K first SAM-like" evidence="13">
    <location>
        <begin position="101"/>
        <end position="203"/>
    </location>
</feature>
<keyword evidence="4 10" id="KW-1003">Cell membrane</keyword>
<dbReference type="InterPro" id="IPR045584">
    <property type="entry name" value="Pilin-like"/>
</dbReference>
<keyword evidence="8" id="KW-1133">Transmembrane helix</keyword>
<evidence type="ECO:0000256" key="3">
    <source>
        <dbReference type="ARBA" id="ARBA00022448"/>
    </source>
</evidence>
<dbReference type="Pfam" id="PF03934">
    <property type="entry name" value="T2SSK"/>
    <property type="match status" value="1"/>
</dbReference>
<dbReference type="EMBL" id="CAJQUM010000001">
    <property type="protein sequence ID" value="CAG4883515.1"/>
    <property type="molecule type" value="Genomic_DNA"/>
</dbReference>
<dbReference type="GO" id="GO:0005886">
    <property type="term" value="C:plasma membrane"/>
    <property type="evidence" value="ECO:0007669"/>
    <property type="project" value="UniProtKB-SubCell"/>
</dbReference>
<evidence type="ECO:0000313" key="15">
    <source>
        <dbReference type="Proteomes" id="UP000742786"/>
    </source>
</evidence>
<dbReference type="PIRSF" id="PIRSF002786">
    <property type="entry name" value="XcpX"/>
    <property type="match status" value="1"/>
</dbReference>
<dbReference type="InterPro" id="IPR038072">
    <property type="entry name" value="GspK_central_sf"/>
</dbReference>
<evidence type="ECO:0000256" key="10">
    <source>
        <dbReference type="PIRNR" id="PIRNR002786"/>
    </source>
</evidence>
<comment type="caution">
    <text evidence="14">The sequence shown here is derived from an EMBL/GenBank/DDBJ whole genome shotgun (WGS) entry which is preliminary data.</text>
</comment>
<sequence length="304" mass="32960">MKIQQRGVAIVLAMGVVALAAMAAVAIMVSQSTWARQVELTTDHIQARSVLLAGADWARAILYDDRRISNVDHLGEPWALKLPPMSVENGELLGLIEDQQGKFNINNLVTGGKINVVQLAHFSKLLSILGLPAELAGALADWIDADSQPQPQDGAEDEYYLALDPPYLAADQPLIDVDELALVRGFDDNVRTRLRPYITALPKTTAVNVNTAPAEVIAAVIDGLDLGSAQLLVSQRERTYFRGSDEFIARLPRGAEAASGGISVSSDYFMATLRVTIGGASARGKALFSRQTPNWPDIVWRKYL</sequence>
<keyword evidence="5 10" id="KW-0997">Cell inner membrane</keyword>
<dbReference type="GO" id="GO:0009306">
    <property type="term" value="P:protein secretion"/>
    <property type="evidence" value="ECO:0007669"/>
    <property type="project" value="InterPro"/>
</dbReference>
<evidence type="ECO:0000259" key="13">
    <source>
        <dbReference type="Pfam" id="PF21687"/>
    </source>
</evidence>
<evidence type="ECO:0000256" key="5">
    <source>
        <dbReference type="ARBA" id="ARBA00022519"/>
    </source>
</evidence>
<evidence type="ECO:0000313" key="14">
    <source>
        <dbReference type="EMBL" id="CAG4883515.1"/>
    </source>
</evidence>
<comment type="subcellular location">
    <subcellularLocation>
        <location evidence="1 10">Cell inner membrane</location>
    </subcellularLocation>
</comment>
<dbReference type="PANTHER" id="PTHR38831:SF1">
    <property type="entry name" value="TYPE II SECRETION SYSTEM PROTEIN K-RELATED"/>
    <property type="match status" value="1"/>
</dbReference>
<evidence type="ECO:0000256" key="7">
    <source>
        <dbReference type="ARBA" id="ARBA00022927"/>
    </source>
</evidence>
<dbReference type="InterPro" id="IPR049179">
    <property type="entry name" value="T2SSK_SAM-like_2nd"/>
</dbReference>
<keyword evidence="9 10" id="KW-0472">Membrane</keyword>
<evidence type="ECO:0000256" key="2">
    <source>
        <dbReference type="ARBA" id="ARBA00007246"/>
    </source>
</evidence>
<dbReference type="AlphaFoldDB" id="A0A916J5E7"/>
<gene>
    <name evidence="14" type="ORF">GTOL_11398</name>
</gene>
<dbReference type="Pfam" id="PF21687">
    <property type="entry name" value="T2SSK_1st"/>
    <property type="match status" value="1"/>
</dbReference>
<dbReference type="PANTHER" id="PTHR38831">
    <property type="entry name" value="TYPE II SECRETION SYSTEM PROTEIN K"/>
    <property type="match status" value="1"/>
</dbReference>
<dbReference type="SUPFAM" id="SSF54523">
    <property type="entry name" value="Pili subunits"/>
    <property type="match status" value="1"/>
</dbReference>
<evidence type="ECO:0000256" key="6">
    <source>
        <dbReference type="ARBA" id="ARBA00022692"/>
    </source>
</evidence>
<dbReference type="Gene3D" id="1.10.40.60">
    <property type="entry name" value="EpsJ-like"/>
    <property type="match status" value="2"/>
</dbReference>
<keyword evidence="7" id="KW-0653">Protein transport</keyword>
<evidence type="ECO:0000256" key="8">
    <source>
        <dbReference type="ARBA" id="ARBA00022989"/>
    </source>
</evidence>
<organism evidence="14 15">
    <name type="scientific">Georgfuchsia toluolica</name>
    <dbReference type="NCBI Taxonomy" id="424218"/>
    <lineage>
        <taxon>Bacteria</taxon>
        <taxon>Pseudomonadati</taxon>
        <taxon>Pseudomonadota</taxon>
        <taxon>Betaproteobacteria</taxon>
        <taxon>Nitrosomonadales</taxon>
        <taxon>Sterolibacteriaceae</taxon>
        <taxon>Georgfuchsia</taxon>
    </lineage>
</organism>
<feature type="signal peptide" evidence="11">
    <location>
        <begin position="1"/>
        <end position="23"/>
    </location>
</feature>
<dbReference type="SUPFAM" id="SSF158544">
    <property type="entry name" value="GspK insert domain-like"/>
    <property type="match status" value="1"/>
</dbReference>
<feature type="chain" id="PRO_5037010085" description="Type II secretion system protein K" evidence="11">
    <location>
        <begin position="24"/>
        <end position="304"/>
    </location>
</feature>
<keyword evidence="15" id="KW-1185">Reference proteome</keyword>
<proteinExistence type="inferred from homology"/>
<protein>
    <recommendedName>
        <fullName evidence="10">Type II secretion system protein K</fullName>
    </recommendedName>
</protein>
<dbReference type="NCBIfam" id="NF037980">
    <property type="entry name" value="T2SS_GspK"/>
    <property type="match status" value="1"/>
</dbReference>
<keyword evidence="6" id="KW-0812">Transmembrane</keyword>